<comment type="similarity">
    <text evidence="2">Belongs to the UQCRB/QCR7 family.</text>
</comment>
<evidence type="ECO:0000256" key="11">
    <source>
        <dbReference type="ARBA" id="ARBA00032927"/>
    </source>
</evidence>
<keyword evidence="8" id="KW-0496">Mitochondrion</keyword>
<reference evidence="13" key="1">
    <citation type="submission" date="2020-11" db="EMBL/GenBank/DDBJ databases">
        <authorList>
            <person name="Tran Van P."/>
        </authorList>
    </citation>
    <scope>NUCLEOTIDE SEQUENCE</scope>
</reference>
<gene>
    <name evidence="13" type="ORF">OSB1V03_LOCUS5065</name>
</gene>
<organism evidence="13">
    <name type="scientific">Medioppia subpectinata</name>
    <dbReference type="NCBI Taxonomy" id="1979941"/>
    <lineage>
        <taxon>Eukaryota</taxon>
        <taxon>Metazoa</taxon>
        <taxon>Ecdysozoa</taxon>
        <taxon>Arthropoda</taxon>
        <taxon>Chelicerata</taxon>
        <taxon>Arachnida</taxon>
        <taxon>Acari</taxon>
        <taxon>Acariformes</taxon>
        <taxon>Sarcoptiformes</taxon>
        <taxon>Oribatida</taxon>
        <taxon>Brachypylina</taxon>
        <taxon>Oppioidea</taxon>
        <taxon>Oppiidae</taxon>
        <taxon>Medioppia</taxon>
    </lineage>
</organism>
<keyword evidence="9" id="KW-0472">Membrane</keyword>
<evidence type="ECO:0000256" key="5">
    <source>
        <dbReference type="ARBA" id="ARBA00022660"/>
    </source>
</evidence>
<dbReference type="GO" id="GO:0045275">
    <property type="term" value="C:respiratory chain complex III"/>
    <property type="evidence" value="ECO:0007669"/>
    <property type="project" value="InterPro"/>
</dbReference>
<accession>A0A7R9KKR7</accession>
<dbReference type="OrthoDB" id="425749at2759"/>
<evidence type="ECO:0000256" key="9">
    <source>
        <dbReference type="ARBA" id="ARBA00023136"/>
    </source>
</evidence>
<dbReference type="PANTHER" id="PTHR12022:SF0">
    <property type="entry name" value="CYTOCHROME B-C1 COMPLEX SUBUNIT 7"/>
    <property type="match status" value="1"/>
</dbReference>
<dbReference type="Proteomes" id="UP000759131">
    <property type="component" value="Unassembled WGS sequence"/>
</dbReference>
<dbReference type="EMBL" id="CAJPIZ010002449">
    <property type="protein sequence ID" value="CAG2105052.1"/>
    <property type="molecule type" value="Genomic_DNA"/>
</dbReference>
<dbReference type="AlphaFoldDB" id="A0A7R9KKR7"/>
<evidence type="ECO:0000256" key="6">
    <source>
        <dbReference type="ARBA" id="ARBA00022792"/>
    </source>
</evidence>
<evidence type="ECO:0000256" key="7">
    <source>
        <dbReference type="ARBA" id="ARBA00022982"/>
    </source>
</evidence>
<keyword evidence="5" id="KW-0679">Respiratory chain</keyword>
<evidence type="ECO:0000256" key="1">
    <source>
        <dbReference type="ARBA" id="ARBA00004443"/>
    </source>
</evidence>
<dbReference type="InterPro" id="IPR036544">
    <property type="entry name" value="QCR7_sf"/>
</dbReference>
<keyword evidence="6" id="KW-0999">Mitochondrion inner membrane</keyword>
<sequence length="128" mass="15428">MVFGTRVLLARQWIKNPAFRKWMYNLDGYNKFGFYQNDLECLGQLPFHPGTEAVYAEALRRLPADEYDRWAFRCIRSAQLEITKTYIPESERITFEEDQTKGRYLEPYVKEILAERKEKEDWQDFLSK</sequence>
<proteinExistence type="inferred from homology"/>
<evidence type="ECO:0000256" key="3">
    <source>
        <dbReference type="ARBA" id="ARBA00016323"/>
    </source>
</evidence>
<evidence type="ECO:0000313" key="13">
    <source>
        <dbReference type="EMBL" id="CAD7624622.1"/>
    </source>
</evidence>
<keyword evidence="14" id="KW-1185">Reference proteome</keyword>
<comment type="subcellular location">
    <subcellularLocation>
        <location evidence="1">Mitochondrion inner membrane</location>
        <topology evidence="1">Peripheral membrane protein</topology>
        <orientation evidence="1">Matrix side</orientation>
    </subcellularLocation>
</comment>
<dbReference type="InterPro" id="IPR003197">
    <property type="entry name" value="QCR7"/>
</dbReference>
<evidence type="ECO:0000256" key="10">
    <source>
        <dbReference type="ARBA" id="ARBA00031021"/>
    </source>
</evidence>
<evidence type="ECO:0000256" key="12">
    <source>
        <dbReference type="ARBA" id="ARBA00038521"/>
    </source>
</evidence>
<evidence type="ECO:0000256" key="2">
    <source>
        <dbReference type="ARBA" id="ARBA00008554"/>
    </source>
</evidence>
<protein>
    <recommendedName>
        <fullName evidence="3">Cytochrome b-c1 complex subunit 7</fullName>
    </recommendedName>
    <alternativeName>
        <fullName evidence="10">Complex III subunit VII</fullName>
    </alternativeName>
    <alternativeName>
        <fullName evidence="11">Ubiquinol-cytochrome c reductase complex 14 kDa protein</fullName>
    </alternativeName>
</protein>
<name>A0A7R9KKR7_9ACAR</name>
<dbReference type="GO" id="GO:0006122">
    <property type="term" value="P:mitochondrial electron transport, ubiquinol to cytochrome c"/>
    <property type="evidence" value="ECO:0007669"/>
    <property type="project" value="InterPro"/>
</dbReference>
<evidence type="ECO:0000313" key="14">
    <source>
        <dbReference type="Proteomes" id="UP000759131"/>
    </source>
</evidence>
<dbReference type="GO" id="GO:0005743">
    <property type="term" value="C:mitochondrial inner membrane"/>
    <property type="evidence" value="ECO:0007669"/>
    <property type="project" value="UniProtKB-SubCell"/>
</dbReference>
<evidence type="ECO:0000256" key="4">
    <source>
        <dbReference type="ARBA" id="ARBA00022448"/>
    </source>
</evidence>
<keyword evidence="4" id="KW-0813">Transport</keyword>
<dbReference type="EMBL" id="OC857024">
    <property type="protein sequence ID" value="CAD7624622.1"/>
    <property type="molecule type" value="Genomic_DNA"/>
</dbReference>
<dbReference type="Pfam" id="PF02271">
    <property type="entry name" value="UCR_14kD"/>
    <property type="match status" value="1"/>
</dbReference>
<dbReference type="PANTHER" id="PTHR12022">
    <property type="entry name" value="UBIQUINOL-CYTOCHROME C REDUCTASE COMPLEX 14 KD PROTEIN"/>
    <property type="match status" value="1"/>
</dbReference>
<keyword evidence="7" id="KW-0249">Electron transport</keyword>
<dbReference type="Gene3D" id="1.10.1090.10">
    <property type="entry name" value="Cytochrome b-c1 complex subunit 7"/>
    <property type="match status" value="1"/>
</dbReference>
<dbReference type="SUPFAM" id="SSF81524">
    <property type="entry name" value="14 kDa protein of cytochrome bc1 complex (Ubiquinol-cytochrome c reductase)"/>
    <property type="match status" value="1"/>
</dbReference>
<evidence type="ECO:0000256" key="8">
    <source>
        <dbReference type="ARBA" id="ARBA00023128"/>
    </source>
</evidence>
<comment type="subunit">
    <text evidence="12">Component of the ubiquinol-cytochrome c oxidoreductase (cytochrome b-c1 complex, complex III, CIII), a multisubunit enzyme composed of 3 respiratory subunits cytochrome b, cytochrome c1 and Rieske protein, 2 core protein subunits, and additional low-molecular weight protein subunits. The complex exists as an obligatory dimer and forms supercomplexes (SCs) in the inner mitochondrial membrane with cytochrome c oxidase (complex IV, CIV).</text>
</comment>